<dbReference type="InterPro" id="IPR049453">
    <property type="entry name" value="Memb_transporter_dom"/>
</dbReference>
<feature type="domain" description="Integral membrane protein YccS N-terminal" evidence="8">
    <location>
        <begin position="86"/>
        <end position="189"/>
    </location>
</feature>
<sequence>MMRIEPAAIPIGHSIRSGIAVGGPFVIGSLTGHVLIGMWIGLATLLLAAGEREGTYRLNFRIIAISTPIAACGYLLGFVQNIPLAALIPVMAAVALLAGLIAGFGPEFSVAGMQFLLVASIAIGVDGIDWWTPIWLYLVGGALYAALLAIEMLVEPRRPQRIVLVALLQSLADLATARIADLADPEDRNGSDRTGRARIAATTAHRNAAGRVSEVRVHRMGSAGDWSLDADVVGAADRVQALVLASTDTSELAAVGGHLTDLAGSVGRRQKEPTPPPTVVQTSTSPLCRRVRALDHALGGTHRSVLAPRRGFTFHAIGSEVVFAAVRLSLCFGIAVGAKAYFPFSHWFWVPLTVCLVMKPDFGSVFDRAILRVVGTVIGVAIATGVILLVPKGWEIGVAIGLLSACVPWFMMRSYALQAVAIAPVVILLVDVISPGDSSANDSWQRIGATVVGGLVVIVFGYLIWPHSRRAWVAETFATAMSCIATHLRIAATAVPEDAGAARRRHDELVAARRDAYRALSDLQTRMQRASAEPPPAGTTAMAWIPVATATGRLADAVTVYAGQRLAGTYPPDADRAAVLAERIVGLGSGDGLDVTCDRDSDAAGSVDRGSELNEIDDELSRLRGLLERT</sequence>
<feature type="transmembrane region" description="Helical" evidence="7">
    <location>
        <begin position="134"/>
        <end position="154"/>
    </location>
</feature>
<evidence type="ECO:0000256" key="5">
    <source>
        <dbReference type="ARBA" id="ARBA00023136"/>
    </source>
</evidence>
<evidence type="ECO:0000313" key="11">
    <source>
        <dbReference type="Proteomes" id="UP000466307"/>
    </source>
</evidence>
<dbReference type="InterPro" id="IPR032692">
    <property type="entry name" value="YccS_N"/>
</dbReference>
<evidence type="ECO:0000256" key="3">
    <source>
        <dbReference type="ARBA" id="ARBA00022692"/>
    </source>
</evidence>
<proteinExistence type="inferred from homology"/>
<dbReference type="EMBL" id="JAADZU010000011">
    <property type="protein sequence ID" value="NDK89009.1"/>
    <property type="molecule type" value="Genomic_DNA"/>
</dbReference>
<organism evidence="10 11">
    <name type="scientific">Gordonia desulfuricans</name>
    <dbReference type="NCBI Taxonomy" id="89051"/>
    <lineage>
        <taxon>Bacteria</taxon>
        <taxon>Bacillati</taxon>
        <taxon>Actinomycetota</taxon>
        <taxon>Actinomycetes</taxon>
        <taxon>Mycobacteriales</taxon>
        <taxon>Gordoniaceae</taxon>
        <taxon>Gordonia</taxon>
    </lineage>
</organism>
<feature type="transmembrane region" description="Helical" evidence="7">
    <location>
        <begin position="419"/>
        <end position="435"/>
    </location>
</feature>
<dbReference type="PANTHER" id="PTHR30509:SF9">
    <property type="entry name" value="MULTIDRUG RESISTANCE PROTEIN MDTO"/>
    <property type="match status" value="1"/>
</dbReference>
<feature type="transmembrane region" description="Helical" evidence="7">
    <location>
        <begin position="312"/>
        <end position="335"/>
    </location>
</feature>
<evidence type="ECO:0000256" key="4">
    <source>
        <dbReference type="ARBA" id="ARBA00022989"/>
    </source>
</evidence>
<dbReference type="AlphaFoldDB" id="A0A7K3LL79"/>
<keyword evidence="5 7" id="KW-0472">Membrane</keyword>
<feature type="transmembrane region" description="Helical" evidence="7">
    <location>
        <begin position="25"/>
        <end position="46"/>
    </location>
</feature>
<dbReference type="Proteomes" id="UP000466307">
    <property type="component" value="Unassembled WGS sequence"/>
</dbReference>
<dbReference type="GO" id="GO:0005886">
    <property type="term" value="C:plasma membrane"/>
    <property type="evidence" value="ECO:0007669"/>
    <property type="project" value="UniProtKB-SubCell"/>
</dbReference>
<comment type="caution">
    <text evidence="10">The sequence shown here is derived from an EMBL/GenBank/DDBJ whole genome shotgun (WGS) entry which is preliminary data.</text>
</comment>
<evidence type="ECO:0000256" key="7">
    <source>
        <dbReference type="SAM" id="Phobius"/>
    </source>
</evidence>
<keyword evidence="4 7" id="KW-1133">Transmembrane helix</keyword>
<evidence type="ECO:0000256" key="6">
    <source>
        <dbReference type="ARBA" id="ARBA00043993"/>
    </source>
</evidence>
<dbReference type="Pfam" id="PF13515">
    <property type="entry name" value="FUSC_2"/>
    <property type="match status" value="1"/>
</dbReference>
<feature type="transmembrane region" description="Helical" evidence="7">
    <location>
        <begin position="370"/>
        <end position="390"/>
    </location>
</feature>
<evidence type="ECO:0008006" key="12">
    <source>
        <dbReference type="Google" id="ProtNLM"/>
    </source>
</evidence>
<keyword evidence="11" id="KW-1185">Reference proteome</keyword>
<evidence type="ECO:0000259" key="9">
    <source>
        <dbReference type="Pfam" id="PF13515"/>
    </source>
</evidence>
<comment type="similarity">
    <text evidence="6">Belongs to the YccS/YhfK family.</text>
</comment>
<dbReference type="PANTHER" id="PTHR30509">
    <property type="entry name" value="P-HYDROXYBENZOIC ACID EFFLUX PUMP SUBUNIT-RELATED"/>
    <property type="match status" value="1"/>
</dbReference>
<evidence type="ECO:0000259" key="8">
    <source>
        <dbReference type="Pfam" id="PF12805"/>
    </source>
</evidence>
<feature type="transmembrane region" description="Helical" evidence="7">
    <location>
        <begin position="447"/>
        <end position="465"/>
    </location>
</feature>
<protein>
    <recommendedName>
        <fullName evidence="12">FUSC family protein</fullName>
    </recommendedName>
</protein>
<dbReference type="Pfam" id="PF12805">
    <property type="entry name" value="FUSC-like"/>
    <property type="match status" value="1"/>
</dbReference>
<reference evidence="10 11" key="1">
    <citation type="submission" date="2020-01" db="EMBL/GenBank/DDBJ databases">
        <title>Investigation of new actinobacteria for the biodesulphurisation of diesel fuel.</title>
        <authorList>
            <person name="Athi Narayanan S.M."/>
        </authorList>
    </citation>
    <scope>NUCLEOTIDE SEQUENCE [LARGE SCALE GENOMIC DNA]</scope>
    <source>
        <strain evidence="10 11">213E</strain>
    </source>
</reference>
<name>A0A7K3LL79_9ACTN</name>
<evidence type="ECO:0000313" key="10">
    <source>
        <dbReference type="EMBL" id="NDK89009.1"/>
    </source>
</evidence>
<feature type="transmembrane region" description="Helical" evidence="7">
    <location>
        <begin position="58"/>
        <end position="76"/>
    </location>
</feature>
<comment type="subcellular location">
    <subcellularLocation>
        <location evidence="1">Cell membrane</location>
        <topology evidence="1">Multi-pass membrane protein</topology>
    </subcellularLocation>
</comment>
<evidence type="ECO:0000256" key="2">
    <source>
        <dbReference type="ARBA" id="ARBA00022475"/>
    </source>
</evidence>
<dbReference type="RefSeq" id="WP_059037086.1">
    <property type="nucleotide sequence ID" value="NZ_JAADZU010000011.1"/>
</dbReference>
<keyword evidence="2" id="KW-1003">Cell membrane</keyword>
<accession>A0A7K3LL79</accession>
<keyword evidence="3 7" id="KW-0812">Transmembrane</keyword>
<gene>
    <name evidence="10" type="ORF">GYA93_05355</name>
</gene>
<evidence type="ECO:0000256" key="1">
    <source>
        <dbReference type="ARBA" id="ARBA00004651"/>
    </source>
</evidence>
<feature type="domain" description="Integral membrane bound transporter" evidence="9">
    <location>
        <begin position="338"/>
        <end position="460"/>
    </location>
</feature>
<feature type="transmembrane region" description="Helical" evidence="7">
    <location>
        <begin position="82"/>
        <end position="101"/>
    </location>
</feature>